<dbReference type="Gene3D" id="2.40.10.220">
    <property type="entry name" value="predicted glycosyltransferase like domains"/>
    <property type="match status" value="1"/>
</dbReference>
<name>A0A7Y0E395_9PROT</name>
<protein>
    <submittedName>
        <fullName evidence="2">PilZ domain-containing protein</fullName>
    </submittedName>
</protein>
<dbReference type="EMBL" id="JABBNT010000005">
    <property type="protein sequence ID" value="NMM46429.1"/>
    <property type="molecule type" value="Genomic_DNA"/>
</dbReference>
<evidence type="ECO:0000313" key="3">
    <source>
        <dbReference type="Proteomes" id="UP000539372"/>
    </source>
</evidence>
<proteinExistence type="predicted"/>
<sequence length="112" mass="12371">MFSRLISIIKPGDRRKERRVKVRLPAEVGGIKGRLTDLSLGGFGFYPDQEGLDVGDEVMASLMPDEFTTLDIPSRVVGTDEEGMVLCIAFMKVDADQFDPLQDIITTQTVGH</sequence>
<dbReference type="GO" id="GO:0035438">
    <property type="term" value="F:cyclic-di-GMP binding"/>
    <property type="evidence" value="ECO:0007669"/>
    <property type="project" value="InterPro"/>
</dbReference>
<dbReference type="SUPFAM" id="SSF141371">
    <property type="entry name" value="PilZ domain-like"/>
    <property type="match status" value="1"/>
</dbReference>
<dbReference type="Proteomes" id="UP000539372">
    <property type="component" value="Unassembled WGS sequence"/>
</dbReference>
<reference evidence="2 3" key="1">
    <citation type="submission" date="2020-04" db="EMBL/GenBank/DDBJ databases">
        <title>Rhodospirillaceae bacterium KN72 isolated from deep sea.</title>
        <authorList>
            <person name="Zhang D.-C."/>
        </authorList>
    </citation>
    <scope>NUCLEOTIDE SEQUENCE [LARGE SCALE GENOMIC DNA]</scope>
    <source>
        <strain evidence="2 3">KN72</strain>
    </source>
</reference>
<gene>
    <name evidence="2" type="ORF">HH303_18195</name>
</gene>
<comment type="caution">
    <text evidence="2">The sequence shown here is derived from an EMBL/GenBank/DDBJ whole genome shotgun (WGS) entry which is preliminary data.</text>
</comment>
<feature type="domain" description="PilZ" evidence="1">
    <location>
        <begin position="13"/>
        <end position="105"/>
    </location>
</feature>
<dbReference type="InterPro" id="IPR009875">
    <property type="entry name" value="PilZ_domain"/>
</dbReference>
<evidence type="ECO:0000259" key="1">
    <source>
        <dbReference type="Pfam" id="PF07238"/>
    </source>
</evidence>
<accession>A0A7Y0E395</accession>
<dbReference type="AlphaFoldDB" id="A0A7Y0E395"/>
<dbReference type="RefSeq" id="WP_169626785.1">
    <property type="nucleotide sequence ID" value="NZ_JABBNT010000005.1"/>
</dbReference>
<keyword evidence="3" id="KW-1185">Reference proteome</keyword>
<organism evidence="2 3">
    <name type="scientific">Pacificispira spongiicola</name>
    <dbReference type="NCBI Taxonomy" id="2729598"/>
    <lineage>
        <taxon>Bacteria</taxon>
        <taxon>Pseudomonadati</taxon>
        <taxon>Pseudomonadota</taxon>
        <taxon>Alphaproteobacteria</taxon>
        <taxon>Rhodospirillales</taxon>
        <taxon>Rhodospirillaceae</taxon>
        <taxon>Pacificispira</taxon>
    </lineage>
</organism>
<evidence type="ECO:0000313" key="2">
    <source>
        <dbReference type="EMBL" id="NMM46429.1"/>
    </source>
</evidence>
<dbReference type="Pfam" id="PF07238">
    <property type="entry name" value="PilZ"/>
    <property type="match status" value="1"/>
</dbReference>